<dbReference type="InterPro" id="IPR002328">
    <property type="entry name" value="ADH_Zn_CS"/>
</dbReference>
<sequence length="398" mass="43034">MTPSLSVNDLNGAKSSAHPNSACPVASNSRNLSLPNPSLQVTPDHKIKLVEAPIKTPKRGEVLLHIKATGICGSDIHFWKTGRIGELIFSGDGIIGHEAAGLVLQCGEGVRDLKPGDRVAVEPGVPCRDCFLCMEGRYNLCEDVQFAGVYPYDGTLQRYKVHPSKWLHKLPDNITFEEGALLEPLSVAMSGIRAAGLSLGRGVVICGAGPIGLITLAAARASGAYPLVITDLEASRLNFARDFVPDCTPYLVNTALDVQENAKAIRELFGTEEYLAPDTILECTGAESSMCTAIYTVRRGGKIVAIGVGKDVMNNLPFMHLSLSEIDLKFINRYRDTWPPAITCLSRGILDLKKLVTHVFPLEKSVQALQLCSDPRNGSIKTLVVDEADLTRKPYVDV</sequence>
<dbReference type="SMART" id="SM00829">
    <property type="entry name" value="PKS_ER"/>
    <property type="match status" value="1"/>
</dbReference>
<evidence type="ECO:0000256" key="6">
    <source>
        <dbReference type="ARBA" id="ARBA00023002"/>
    </source>
</evidence>
<proteinExistence type="inferred from homology"/>
<dbReference type="STRING" id="913774.A0A0C3GIA9"/>
<feature type="domain" description="Enoyl reductase (ER)" evidence="10">
    <location>
        <begin position="42"/>
        <end position="384"/>
    </location>
</feature>
<gene>
    <name evidence="11" type="ORF">OIDMADRAFT_44710</name>
</gene>
<protein>
    <recommendedName>
        <fullName evidence="10">Enoyl reductase (ER) domain-containing protein</fullName>
    </recommendedName>
</protein>
<reference evidence="12" key="2">
    <citation type="submission" date="2015-01" db="EMBL/GenBank/DDBJ databases">
        <title>Evolutionary Origins and Diversification of the Mycorrhizal Mutualists.</title>
        <authorList>
            <consortium name="DOE Joint Genome Institute"/>
            <consortium name="Mycorrhizal Genomics Consortium"/>
            <person name="Kohler A."/>
            <person name="Kuo A."/>
            <person name="Nagy L.G."/>
            <person name="Floudas D."/>
            <person name="Copeland A."/>
            <person name="Barry K.W."/>
            <person name="Cichocki N."/>
            <person name="Veneault-Fourrey C."/>
            <person name="LaButti K."/>
            <person name="Lindquist E.A."/>
            <person name="Lipzen A."/>
            <person name="Lundell T."/>
            <person name="Morin E."/>
            <person name="Murat C."/>
            <person name="Riley R."/>
            <person name="Ohm R."/>
            <person name="Sun H."/>
            <person name="Tunlid A."/>
            <person name="Henrissat B."/>
            <person name="Grigoriev I.V."/>
            <person name="Hibbett D.S."/>
            <person name="Martin F."/>
        </authorList>
    </citation>
    <scope>NUCLEOTIDE SEQUENCE [LARGE SCALE GENOMIC DNA]</scope>
    <source>
        <strain evidence="12">Zn</strain>
    </source>
</reference>
<dbReference type="InParanoid" id="A0A0C3GIA9"/>
<evidence type="ECO:0000256" key="8">
    <source>
        <dbReference type="RuleBase" id="RU361277"/>
    </source>
</evidence>
<feature type="compositionally biased region" description="Polar residues" evidence="9">
    <location>
        <begin position="1"/>
        <end position="19"/>
    </location>
</feature>
<dbReference type="PANTHER" id="PTHR43161">
    <property type="entry name" value="SORBITOL DEHYDROGENASE"/>
    <property type="match status" value="1"/>
</dbReference>
<dbReference type="Gene3D" id="3.90.180.10">
    <property type="entry name" value="Medium-chain alcohol dehydrogenases, catalytic domain"/>
    <property type="match status" value="1"/>
</dbReference>
<dbReference type="PANTHER" id="PTHR43161:SF4">
    <property type="entry name" value="D-XYLULOSE REDUCTASE"/>
    <property type="match status" value="1"/>
</dbReference>
<reference evidence="11 12" key="1">
    <citation type="submission" date="2014-04" db="EMBL/GenBank/DDBJ databases">
        <authorList>
            <consortium name="DOE Joint Genome Institute"/>
            <person name="Kuo A."/>
            <person name="Martino E."/>
            <person name="Perotto S."/>
            <person name="Kohler A."/>
            <person name="Nagy L.G."/>
            <person name="Floudas D."/>
            <person name="Copeland A."/>
            <person name="Barry K.W."/>
            <person name="Cichocki N."/>
            <person name="Veneault-Fourrey C."/>
            <person name="LaButti K."/>
            <person name="Lindquist E.A."/>
            <person name="Lipzen A."/>
            <person name="Lundell T."/>
            <person name="Morin E."/>
            <person name="Murat C."/>
            <person name="Sun H."/>
            <person name="Tunlid A."/>
            <person name="Henrissat B."/>
            <person name="Grigoriev I.V."/>
            <person name="Hibbett D.S."/>
            <person name="Martin F."/>
            <person name="Nordberg H.P."/>
            <person name="Cantor M.N."/>
            <person name="Hua S.X."/>
        </authorList>
    </citation>
    <scope>NUCLEOTIDE SEQUENCE [LARGE SCALE GENOMIC DNA]</scope>
    <source>
        <strain evidence="11 12">Zn</strain>
    </source>
</reference>
<evidence type="ECO:0000256" key="5">
    <source>
        <dbReference type="ARBA" id="ARBA00022833"/>
    </source>
</evidence>
<dbReference type="Proteomes" id="UP000054321">
    <property type="component" value="Unassembled WGS sequence"/>
</dbReference>
<dbReference type="EMBL" id="KN832885">
    <property type="protein sequence ID" value="KIM95885.1"/>
    <property type="molecule type" value="Genomic_DNA"/>
</dbReference>
<evidence type="ECO:0000256" key="4">
    <source>
        <dbReference type="ARBA" id="ARBA00022723"/>
    </source>
</evidence>
<dbReference type="InterPro" id="IPR013154">
    <property type="entry name" value="ADH-like_N"/>
</dbReference>
<dbReference type="PROSITE" id="PS00059">
    <property type="entry name" value="ADH_ZINC"/>
    <property type="match status" value="1"/>
</dbReference>
<keyword evidence="5 8" id="KW-0862">Zinc</keyword>
<comment type="similarity">
    <text evidence="3 8">Belongs to the zinc-containing alcohol dehydrogenase family.</text>
</comment>
<dbReference type="CDD" id="cd05285">
    <property type="entry name" value="sorbitol_DH"/>
    <property type="match status" value="1"/>
</dbReference>
<dbReference type="GO" id="GO:0008270">
    <property type="term" value="F:zinc ion binding"/>
    <property type="evidence" value="ECO:0007669"/>
    <property type="project" value="InterPro"/>
</dbReference>
<keyword evidence="7" id="KW-0520">NAD</keyword>
<dbReference type="SUPFAM" id="SSF50129">
    <property type="entry name" value="GroES-like"/>
    <property type="match status" value="1"/>
</dbReference>
<evidence type="ECO:0000256" key="9">
    <source>
        <dbReference type="SAM" id="MobiDB-lite"/>
    </source>
</evidence>
<evidence type="ECO:0000256" key="1">
    <source>
        <dbReference type="ARBA" id="ARBA00001947"/>
    </source>
</evidence>
<name>A0A0C3GIA9_OIDMZ</name>
<evidence type="ECO:0000256" key="2">
    <source>
        <dbReference type="ARBA" id="ARBA00004921"/>
    </source>
</evidence>
<keyword evidence="12" id="KW-1185">Reference proteome</keyword>
<evidence type="ECO:0000256" key="3">
    <source>
        <dbReference type="ARBA" id="ARBA00008072"/>
    </source>
</evidence>
<comment type="cofactor">
    <cofactor evidence="1 8">
        <name>Zn(2+)</name>
        <dbReference type="ChEBI" id="CHEBI:29105"/>
    </cofactor>
</comment>
<dbReference type="GO" id="GO:0003939">
    <property type="term" value="F:L-iditol 2-dehydrogenase (NAD+) activity"/>
    <property type="evidence" value="ECO:0007669"/>
    <property type="project" value="TreeGrafter"/>
</dbReference>
<dbReference type="FunFam" id="3.40.50.720:FF:000068">
    <property type="entry name" value="Sorbitol dehydrogenase"/>
    <property type="match status" value="1"/>
</dbReference>
<dbReference type="InterPro" id="IPR036291">
    <property type="entry name" value="NAD(P)-bd_dom_sf"/>
</dbReference>
<evidence type="ECO:0000313" key="11">
    <source>
        <dbReference type="EMBL" id="KIM95885.1"/>
    </source>
</evidence>
<evidence type="ECO:0000256" key="7">
    <source>
        <dbReference type="ARBA" id="ARBA00023027"/>
    </source>
</evidence>
<dbReference type="Pfam" id="PF08240">
    <property type="entry name" value="ADH_N"/>
    <property type="match status" value="1"/>
</dbReference>
<dbReference type="OrthoDB" id="2148442at2759"/>
<evidence type="ECO:0000313" key="12">
    <source>
        <dbReference type="Proteomes" id="UP000054321"/>
    </source>
</evidence>
<dbReference type="Gene3D" id="3.40.50.720">
    <property type="entry name" value="NAD(P)-binding Rossmann-like Domain"/>
    <property type="match status" value="1"/>
</dbReference>
<organism evidence="11 12">
    <name type="scientific">Oidiodendron maius (strain Zn)</name>
    <dbReference type="NCBI Taxonomy" id="913774"/>
    <lineage>
        <taxon>Eukaryota</taxon>
        <taxon>Fungi</taxon>
        <taxon>Dikarya</taxon>
        <taxon>Ascomycota</taxon>
        <taxon>Pezizomycotina</taxon>
        <taxon>Leotiomycetes</taxon>
        <taxon>Leotiomycetes incertae sedis</taxon>
        <taxon>Myxotrichaceae</taxon>
        <taxon>Oidiodendron</taxon>
    </lineage>
</organism>
<dbReference type="AlphaFoldDB" id="A0A0C3GIA9"/>
<dbReference type="InterPro" id="IPR011032">
    <property type="entry name" value="GroES-like_sf"/>
</dbReference>
<comment type="pathway">
    <text evidence="2">Carbohydrate degradation.</text>
</comment>
<keyword evidence="6" id="KW-0560">Oxidoreductase</keyword>
<dbReference type="HOGENOM" id="CLU_026673_11_5_1"/>
<keyword evidence="4 8" id="KW-0479">Metal-binding</keyword>
<dbReference type="InterPro" id="IPR013149">
    <property type="entry name" value="ADH-like_C"/>
</dbReference>
<dbReference type="Pfam" id="PF00107">
    <property type="entry name" value="ADH_zinc_N"/>
    <property type="match status" value="1"/>
</dbReference>
<dbReference type="InterPro" id="IPR045306">
    <property type="entry name" value="SDH-like"/>
</dbReference>
<dbReference type="SUPFAM" id="SSF51735">
    <property type="entry name" value="NAD(P)-binding Rossmann-fold domains"/>
    <property type="match status" value="1"/>
</dbReference>
<dbReference type="InterPro" id="IPR020843">
    <property type="entry name" value="ER"/>
</dbReference>
<dbReference type="GO" id="GO:0006062">
    <property type="term" value="P:sorbitol catabolic process"/>
    <property type="evidence" value="ECO:0007669"/>
    <property type="project" value="TreeGrafter"/>
</dbReference>
<evidence type="ECO:0000259" key="10">
    <source>
        <dbReference type="SMART" id="SM00829"/>
    </source>
</evidence>
<accession>A0A0C3GIA9</accession>
<feature type="region of interest" description="Disordered" evidence="9">
    <location>
        <begin position="1"/>
        <end position="37"/>
    </location>
</feature>
<feature type="compositionally biased region" description="Low complexity" evidence="9">
    <location>
        <begin position="27"/>
        <end position="37"/>
    </location>
</feature>